<keyword evidence="6" id="KW-0321">Glycogen metabolism</keyword>
<organism evidence="16 17">
    <name type="scientific">Pseudonocardia eucalypti</name>
    <dbReference type="NCBI Taxonomy" id="648755"/>
    <lineage>
        <taxon>Bacteria</taxon>
        <taxon>Bacillati</taxon>
        <taxon>Actinomycetota</taxon>
        <taxon>Actinomycetes</taxon>
        <taxon>Pseudonocardiales</taxon>
        <taxon>Pseudonocardiaceae</taxon>
        <taxon>Pseudonocardia</taxon>
    </lineage>
</organism>
<evidence type="ECO:0000256" key="1">
    <source>
        <dbReference type="ARBA" id="ARBA00004964"/>
    </source>
</evidence>
<dbReference type="Gene3D" id="3.90.1200.10">
    <property type="match status" value="1"/>
</dbReference>
<keyword evidence="17" id="KW-1185">Reference proteome</keyword>
<dbReference type="InterPro" id="IPR011009">
    <property type="entry name" value="Kinase-like_dom_sf"/>
</dbReference>
<comment type="pathway">
    <text evidence="1">Glycan biosynthesis; glycogen biosynthesis.</text>
</comment>
<evidence type="ECO:0000259" key="15">
    <source>
        <dbReference type="Pfam" id="PF18085"/>
    </source>
</evidence>
<keyword evidence="12" id="KW-0119">Carbohydrate metabolism</keyword>
<dbReference type="Pfam" id="PF18085">
    <property type="entry name" value="Mak_N_cap"/>
    <property type="match status" value="1"/>
</dbReference>
<dbReference type="Proteomes" id="UP001428817">
    <property type="component" value="Unassembled WGS sequence"/>
</dbReference>
<comment type="similarity">
    <text evidence="2">Belongs to the aminoglycoside phosphotransferase family.</text>
</comment>
<name>A0ABP9Q6C4_9PSEU</name>
<reference evidence="17" key="1">
    <citation type="journal article" date="2019" name="Int. J. Syst. Evol. Microbiol.">
        <title>The Global Catalogue of Microorganisms (GCM) 10K type strain sequencing project: providing services to taxonomists for standard genome sequencing and annotation.</title>
        <authorList>
            <consortium name="The Broad Institute Genomics Platform"/>
            <consortium name="The Broad Institute Genome Sequencing Center for Infectious Disease"/>
            <person name="Wu L."/>
            <person name="Ma J."/>
        </authorList>
    </citation>
    <scope>NUCLEOTIDE SEQUENCE [LARGE SCALE GENOMIC DNA]</scope>
    <source>
        <strain evidence="17">JCM 18303</strain>
    </source>
</reference>
<evidence type="ECO:0000256" key="4">
    <source>
        <dbReference type="ARBA" id="ARBA00011962"/>
    </source>
</evidence>
<evidence type="ECO:0000256" key="11">
    <source>
        <dbReference type="ARBA" id="ARBA00023056"/>
    </source>
</evidence>
<evidence type="ECO:0000256" key="6">
    <source>
        <dbReference type="ARBA" id="ARBA00022600"/>
    </source>
</evidence>
<gene>
    <name evidence="16" type="ORF">GCM10023321_35240</name>
</gene>
<keyword evidence="8" id="KW-0547">Nucleotide-binding</keyword>
<evidence type="ECO:0000256" key="2">
    <source>
        <dbReference type="ARBA" id="ARBA00006219"/>
    </source>
</evidence>
<comment type="catalytic activity">
    <reaction evidence="14">
        <text>D-maltose + ATP = alpha-maltose 1-phosphate + ADP + H(+)</text>
        <dbReference type="Rhea" id="RHEA:31915"/>
        <dbReference type="ChEBI" id="CHEBI:15378"/>
        <dbReference type="ChEBI" id="CHEBI:17306"/>
        <dbReference type="ChEBI" id="CHEBI:30616"/>
        <dbReference type="ChEBI" id="CHEBI:63576"/>
        <dbReference type="ChEBI" id="CHEBI:456216"/>
        <dbReference type="EC" id="2.7.1.175"/>
    </reaction>
</comment>
<keyword evidence="11" id="KW-0320">Glycogen biosynthesis</keyword>
<sequence>MTSAETLRQLAEWLPERRWFAAKGRPIGRVSVVQSARLRTGEPSAELLVLAVEFADAGPPERYQLLLGHRAELPVELEHVAIGPDGHYDGLWDPELSAELLGALAGGERRDWLRFVPEPGAEIPTGLPGRVLGVEQSNSSVAFGDALLLKLFRRLAPGVNPDLELHRALRSVGSGEVAELLGALEGSLAGEPAVFGIAQAFAANSADGWAMALISIRDLFAEGDLRADEVGGDFSGEAFRLGQTVAVMHGELTRALGTTELDPVDAARGMARRLALSVPAVPELAELAEPLRAAFDAVAELPGPLPAQRVHGDLHLGQTLRTPTGWLLIDFEGEPARPLEDRRRPDSALRDVAGMLRSFDYAAYHQLADWFEVESGESDNQLVWRAEEWATRNRDAFLDGYADKAELNPRDHPVLLHALELDKAVYEVVYETRHRPTWVGVPLRSLRRLLSAEEHR</sequence>
<dbReference type="EMBL" id="BAABJP010000015">
    <property type="protein sequence ID" value="GAA5157250.1"/>
    <property type="molecule type" value="Genomic_DNA"/>
</dbReference>
<evidence type="ECO:0000256" key="7">
    <source>
        <dbReference type="ARBA" id="ARBA00022679"/>
    </source>
</evidence>
<comment type="caution">
    <text evidence="16">The sequence shown here is derived from an EMBL/GenBank/DDBJ whole genome shotgun (WGS) entry which is preliminary data.</text>
</comment>
<comment type="subunit">
    <text evidence="3">Monomer.</text>
</comment>
<evidence type="ECO:0000256" key="12">
    <source>
        <dbReference type="ARBA" id="ARBA00023277"/>
    </source>
</evidence>
<evidence type="ECO:0000256" key="10">
    <source>
        <dbReference type="ARBA" id="ARBA00022840"/>
    </source>
</evidence>
<keyword evidence="10" id="KW-0067">ATP-binding</keyword>
<dbReference type="RefSeq" id="WP_345702903.1">
    <property type="nucleotide sequence ID" value="NZ_BAABJP010000015.1"/>
</dbReference>
<feature type="domain" description="Maltokinase N-terminal cap" evidence="15">
    <location>
        <begin position="13"/>
        <end position="90"/>
    </location>
</feature>
<proteinExistence type="inferred from homology"/>
<dbReference type="EC" id="2.7.1.175" evidence="4"/>
<dbReference type="SUPFAM" id="SSF56112">
    <property type="entry name" value="Protein kinase-like (PK-like)"/>
    <property type="match status" value="1"/>
</dbReference>
<evidence type="ECO:0000313" key="17">
    <source>
        <dbReference type="Proteomes" id="UP001428817"/>
    </source>
</evidence>
<evidence type="ECO:0000256" key="3">
    <source>
        <dbReference type="ARBA" id="ARBA00011245"/>
    </source>
</evidence>
<evidence type="ECO:0000313" key="16">
    <source>
        <dbReference type="EMBL" id="GAA5157250.1"/>
    </source>
</evidence>
<evidence type="ECO:0000256" key="9">
    <source>
        <dbReference type="ARBA" id="ARBA00022777"/>
    </source>
</evidence>
<evidence type="ECO:0000256" key="14">
    <source>
        <dbReference type="ARBA" id="ARBA00049067"/>
    </source>
</evidence>
<keyword evidence="7" id="KW-0808">Transferase</keyword>
<evidence type="ECO:0000256" key="5">
    <source>
        <dbReference type="ARBA" id="ARBA00013882"/>
    </source>
</evidence>
<evidence type="ECO:0000256" key="8">
    <source>
        <dbReference type="ARBA" id="ARBA00022741"/>
    </source>
</evidence>
<evidence type="ECO:0000256" key="13">
    <source>
        <dbReference type="ARBA" id="ARBA00031251"/>
    </source>
</evidence>
<accession>A0ABP9Q6C4</accession>
<dbReference type="InterPro" id="IPR040999">
    <property type="entry name" value="Mak_N_cap"/>
</dbReference>
<protein>
    <recommendedName>
        <fullName evidence="5">Maltokinase</fullName>
        <ecNumber evidence="4">2.7.1.175</ecNumber>
    </recommendedName>
    <alternativeName>
        <fullName evidence="13">Maltose-1-phosphate synthase</fullName>
    </alternativeName>
</protein>
<keyword evidence="9" id="KW-0418">Kinase</keyword>